<reference evidence="1" key="1">
    <citation type="submission" date="2018-05" db="EMBL/GenBank/DDBJ databases">
        <authorList>
            <person name="Lanie J.A."/>
            <person name="Ng W.-L."/>
            <person name="Kazmierczak K.M."/>
            <person name="Andrzejewski T.M."/>
            <person name="Davidsen T.M."/>
            <person name="Wayne K.J."/>
            <person name="Tettelin H."/>
            <person name="Glass J.I."/>
            <person name="Rusch D."/>
            <person name="Podicherti R."/>
            <person name="Tsui H.-C.T."/>
            <person name="Winkler M.E."/>
        </authorList>
    </citation>
    <scope>NUCLEOTIDE SEQUENCE</scope>
</reference>
<dbReference type="AlphaFoldDB" id="A0A381TEB0"/>
<accession>A0A381TEB0</accession>
<dbReference type="EMBL" id="UINC01004456">
    <property type="protein sequence ID" value="SVA14466.1"/>
    <property type="molecule type" value="Genomic_DNA"/>
</dbReference>
<sequence length="68" mass="7700">MNEEVLNIQIRKFLKKVGIQSQREIEHAVRRSFEKSSLVGIKKLEASILLEVPAVGIKVSIEGEIKLE</sequence>
<proteinExistence type="predicted"/>
<organism evidence="1">
    <name type="scientific">marine metagenome</name>
    <dbReference type="NCBI Taxonomy" id="408172"/>
    <lineage>
        <taxon>unclassified sequences</taxon>
        <taxon>metagenomes</taxon>
        <taxon>ecological metagenomes</taxon>
    </lineage>
</organism>
<gene>
    <name evidence="1" type="ORF">METZ01_LOCUS67320</name>
</gene>
<evidence type="ECO:0000313" key="1">
    <source>
        <dbReference type="EMBL" id="SVA14466.1"/>
    </source>
</evidence>
<protein>
    <submittedName>
        <fullName evidence="1">Uncharacterized protein</fullName>
    </submittedName>
</protein>
<name>A0A381TEB0_9ZZZZ</name>
<dbReference type="InterPro" id="IPR045471">
    <property type="entry name" value="DUF6494"/>
</dbReference>
<dbReference type="Pfam" id="PF20104">
    <property type="entry name" value="DUF6494"/>
    <property type="match status" value="1"/>
</dbReference>